<keyword evidence="3" id="KW-1185">Reference proteome</keyword>
<evidence type="ECO:0000256" key="1">
    <source>
        <dbReference type="SAM" id="MobiDB-lite"/>
    </source>
</evidence>
<dbReference type="OrthoDB" id="341300at2759"/>
<evidence type="ECO:0000313" key="3">
    <source>
        <dbReference type="Proteomes" id="UP000473826"/>
    </source>
</evidence>
<gene>
    <name evidence="2" type="ORF">VHUM_01508</name>
</gene>
<feature type="compositionally biased region" description="Low complexity" evidence="1">
    <location>
        <begin position="101"/>
        <end position="114"/>
    </location>
</feature>
<reference evidence="2 3" key="1">
    <citation type="journal article" date="2019" name="PLoS Genet.">
        <title>Convergent evolution of linked mating-type loci in basidiomycete fungi.</title>
        <authorList>
            <person name="Sun S."/>
            <person name="Coelho M.A."/>
            <person name="Heitman J."/>
            <person name="Nowrousian M."/>
        </authorList>
    </citation>
    <scope>NUCLEOTIDE SEQUENCE [LARGE SCALE GENOMIC DNA]</scope>
    <source>
        <strain evidence="2 3">CBS 4282</strain>
    </source>
</reference>
<sequence>MASDAFHVQPRLRVRQGNLSFKKFMHVIEGGELCAGPDGSTLHHTTAEVRSQFGGRWSSMIRNKIESYGVGKFEGNTEMARKGMSLVLGVLRSRQLGQTDGGTSLVSASTAASGSSGGGGDNERA</sequence>
<accession>A0A7D8V2T5</accession>
<feature type="region of interest" description="Disordered" evidence="1">
    <location>
        <begin position="98"/>
        <end position="125"/>
    </location>
</feature>
<proteinExistence type="predicted"/>
<feature type="compositionally biased region" description="Gly residues" evidence="1">
    <location>
        <begin position="115"/>
        <end position="125"/>
    </location>
</feature>
<protein>
    <recommendedName>
        <fullName evidence="4">PRELI/MSF1 domain-containing protein</fullName>
    </recommendedName>
</protein>
<evidence type="ECO:0000313" key="2">
    <source>
        <dbReference type="EMBL" id="TXT13107.1"/>
    </source>
</evidence>
<dbReference type="Proteomes" id="UP000473826">
    <property type="component" value="Unassembled WGS sequence"/>
</dbReference>
<organism evidence="2 3">
    <name type="scientific">Vanrija humicola</name>
    <name type="common">Yeast</name>
    <name type="synonym">Cryptococcus humicola</name>
    <dbReference type="NCBI Taxonomy" id="5417"/>
    <lineage>
        <taxon>Eukaryota</taxon>
        <taxon>Fungi</taxon>
        <taxon>Dikarya</taxon>
        <taxon>Basidiomycota</taxon>
        <taxon>Agaricomycotina</taxon>
        <taxon>Tremellomycetes</taxon>
        <taxon>Trichosporonales</taxon>
        <taxon>Trichosporonaceae</taxon>
        <taxon>Vanrija</taxon>
    </lineage>
</organism>
<dbReference type="AlphaFoldDB" id="A0A7D8V2T5"/>
<comment type="caution">
    <text evidence="2">The sequence shown here is derived from an EMBL/GenBank/DDBJ whole genome shotgun (WGS) entry which is preliminary data.</text>
</comment>
<dbReference type="EMBL" id="QKWK01000003">
    <property type="protein sequence ID" value="TXT13107.1"/>
    <property type="molecule type" value="Genomic_DNA"/>
</dbReference>
<evidence type="ECO:0008006" key="4">
    <source>
        <dbReference type="Google" id="ProtNLM"/>
    </source>
</evidence>
<name>A0A7D8V2T5_VANHU</name>